<dbReference type="InterPro" id="IPR051277">
    <property type="entry name" value="SEZ6_CSMD_C4BPB_Regulators"/>
</dbReference>
<dbReference type="Gene3D" id="2.10.70.10">
    <property type="entry name" value="Complement Module, domain 1"/>
    <property type="match status" value="5"/>
</dbReference>
<dbReference type="GO" id="GO:0060074">
    <property type="term" value="P:synapse maturation"/>
    <property type="evidence" value="ECO:0007669"/>
    <property type="project" value="UniProtKB-ARBA"/>
</dbReference>
<feature type="domain" description="CUB" evidence="32">
    <location>
        <begin position="593"/>
        <end position="704"/>
    </location>
</feature>
<evidence type="ECO:0000259" key="32">
    <source>
        <dbReference type="PROSITE" id="PS01180"/>
    </source>
</evidence>
<dbReference type="PANTHER" id="PTHR45656:SF1">
    <property type="entry name" value="SEIZURE PROTEIN 6 HOMOLOG"/>
    <property type="match status" value="1"/>
</dbReference>
<reference evidence="36" key="1">
    <citation type="submission" date="2020-03" db="EMBL/GenBank/DDBJ databases">
        <title>Studies in the Genomics of Life Span.</title>
        <authorList>
            <person name="Glass D."/>
        </authorList>
    </citation>
    <scope>NUCLEOTIDE SEQUENCE</scope>
    <source>
        <strain evidence="36">SUZIE</strain>
        <tissue evidence="36">Muscle</tissue>
    </source>
</reference>
<feature type="disulfide bond" evidence="29">
    <location>
        <begin position="738"/>
        <end position="765"/>
    </location>
</feature>
<evidence type="ECO:0000256" key="10">
    <source>
        <dbReference type="ARBA" id="ARBA00022729"/>
    </source>
</evidence>
<keyword evidence="14" id="KW-0832">Ubl conjugation</keyword>
<evidence type="ECO:0000256" key="2">
    <source>
        <dbReference type="ARBA" id="ARBA00004251"/>
    </source>
</evidence>
<dbReference type="FunFam" id="2.60.120.290:FF:000025">
    <property type="entry name" value="Seizure related 6 homolog"/>
    <property type="match status" value="1"/>
</dbReference>
<dbReference type="FunFam" id="3.30.40.10:FF:000164">
    <property type="entry name" value="PHD finger protein 12"/>
    <property type="match status" value="1"/>
</dbReference>
<evidence type="ECO:0000256" key="25">
    <source>
        <dbReference type="ARBA" id="ARBA00068755"/>
    </source>
</evidence>
<dbReference type="GO" id="GO:0005783">
    <property type="term" value="C:endoplasmic reticulum"/>
    <property type="evidence" value="ECO:0007669"/>
    <property type="project" value="UniProtKB-ARBA"/>
</dbReference>
<evidence type="ECO:0000259" key="33">
    <source>
        <dbReference type="PROSITE" id="PS50006"/>
    </source>
</evidence>
<dbReference type="GO" id="GO:0005634">
    <property type="term" value="C:nucleus"/>
    <property type="evidence" value="ECO:0007669"/>
    <property type="project" value="UniProtKB-SubCell"/>
</dbReference>
<organism evidence="36 37">
    <name type="scientific">Sciurus carolinensis</name>
    <name type="common">Eastern gray squirrel</name>
    <dbReference type="NCBI Taxonomy" id="30640"/>
    <lineage>
        <taxon>Eukaryota</taxon>
        <taxon>Metazoa</taxon>
        <taxon>Chordata</taxon>
        <taxon>Craniata</taxon>
        <taxon>Vertebrata</taxon>
        <taxon>Euteleostomi</taxon>
        <taxon>Mammalia</taxon>
        <taxon>Eutheria</taxon>
        <taxon>Euarchontoglires</taxon>
        <taxon>Glires</taxon>
        <taxon>Rodentia</taxon>
        <taxon>Sciuromorpha</taxon>
        <taxon>Sciuridae</taxon>
        <taxon>Sciurinae</taxon>
        <taxon>Sciurini</taxon>
        <taxon>Sciurus</taxon>
    </lineage>
</organism>
<feature type="domain" description="Sushi" evidence="35">
    <location>
        <begin position="355"/>
        <end position="414"/>
    </location>
</feature>
<dbReference type="PROSITE" id="PS01180">
    <property type="entry name" value="CUB"/>
    <property type="match status" value="2"/>
</dbReference>
<dbReference type="InterPro" id="IPR008984">
    <property type="entry name" value="SMAD_FHA_dom_sf"/>
</dbReference>
<dbReference type="PROSITE" id="PS50923">
    <property type="entry name" value="SUSHI"/>
    <property type="match status" value="5"/>
</dbReference>
<dbReference type="CDD" id="cd00041">
    <property type="entry name" value="CUB"/>
    <property type="match status" value="3"/>
</dbReference>
<evidence type="ECO:0000256" key="21">
    <source>
        <dbReference type="ARBA" id="ARBA00023242"/>
    </source>
</evidence>
<feature type="region of interest" description="Disordered" evidence="30">
    <location>
        <begin position="1856"/>
        <end position="1884"/>
    </location>
</feature>
<evidence type="ECO:0000256" key="9">
    <source>
        <dbReference type="ARBA" id="ARBA00022723"/>
    </source>
</evidence>
<feature type="domain" description="FHA" evidence="33">
    <location>
        <begin position="1777"/>
        <end position="1831"/>
    </location>
</feature>
<dbReference type="Pfam" id="PF00084">
    <property type="entry name" value="Sushi"/>
    <property type="match status" value="5"/>
</dbReference>
<keyword evidence="15" id="KW-1133">Transmembrane helix</keyword>
<evidence type="ECO:0000256" key="7">
    <source>
        <dbReference type="ARBA" id="ARBA00022659"/>
    </source>
</evidence>
<feature type="domain" description="Sushi" evidence="35">
    <location>
        <begin position="708"/>
        <end position="767"/>
    </location>
</feature>
<keyword evidence="20" id="KW-0325">Glycoprotein</keyword>
<feature type="region of interest" description="Disordered" evidence="30">
    <location>
        <begin position="1493"/>
        <end position="1542"/>
    </location>
</feature>
<dbReference type="GO" id="GO:0008344">
    <property type="term" value="P:adult locomotory behavior"/>
    <property type="evidence" value="ECO:0007669"/>
    <property type="project" value="UniProtKB-ARBA"/>
</dbReference>
<evidence type="ECO:0000256" key="14">
    <source>
        <dbReference type="ARBA" id="ARBA00022843"/>
    </source>
</evidence>
<evidence type="ECO:0000256" key="15">
    <source>
        <dbReference type="ARBA" id="ARBA00022989"/>
    </source>
</evidence>
<evidence type="ECO:0000256" key="16">
    <source>
        <dbReference type="ARBA" id="ARBA00023015"/>
    </source>
</evidence>
<keyword evidence="21" id="KW-0539">Nucleus</keyword>
<dbReference type="Pfam" id="PF00431">
    <property type="entry name" value="CUB"/>
    <property type="match status" value="2"/>
</dbReference>
<sequence>MRPATLLLLPSLLALLAHGLSSEAPTMGEGQATGIKEMDGELTAVPTPEQPERSVHFVTTAPTLKLLNHHPLLEEFLQEGLETGEEELRPALPFQPDPPTPFTPSPLPRLANQDSRPVFTSPTPAMVAAPTQPQSREGPWNLESEAPVLRITAFLPPGPSMAVPTLRPGERPSTTTPSRAWTPTQEGPGDMGRPWAPEIMSQTTGLGMEGTIATSTASGDDEETTTTTTIITTTITTVQPPGPCSWNFSGPEGSLDSPIAPSSPSDVGLDCFYYISVYPGYGVEIKVQNISLREGETVTVEGLGGPDPLPLANQSFLLRGQVIRSPTHQAALRFQSLPPPVGPGTFHFYYQAYLLSCHFPRRPAYGDVTVTSLHPGGSARFHCATGYQLKGARFLTCLNATQPFWDSQEPVCIAACGGVIRNATTGRIVSPGFPGNYSNNLTCHWLLEAPESQRLHLHFEKVSLAEDDDRLIIRNGDNVEAPPVYDSYEVEYLPIEGLLSSGRHFFVELSTDSSGAAAGMALRYEAFQQGHCYEPFVKNGNFSSSAPSYPVGTTVEFSCDPGYTLEQGSIIIECIDPHDPQWNETEPACRAVCSGEITDSAGVVLSPNWPEPYGRGQDCIWGVHVEEDKRIMLDVRVLRIGPGDVLTFYDGDDLTARVLGQYSGPRGHFKLFTSMADVTIQFQSDPGTSVLGYQQGFVIHFFEVPRNDTCPELPEIPNGWKSPSQPELVHGTVVTYQCYPGYQVVGSSVLMCQWDLSWSEDLPSCQRVTSCHDPGDVEHSRRLISSPKFPVGATVQYICDQGFVLTGSAILTCHDRQAGSPKWSDRAPKCLLEQLKPCHGLSAPENGARSPEKRLHPAGATIHFSCAPGYVLKGQASIKCVPGHPSHWSDPPPICRAASLDGFYSGRSLDVAKAPAAPSTLDAAHIAAAIFLPLVAMVLLVGGVYLYFSRFQGKSPLQLPRTRLRPYNRITVESAFDNPTYETGQIQALLAPPKSDEAEKRSRKPEKEPRRSGRATNHDSCDSCKEGGDLLCCDHCPAAFHLQCCNPPLSEEMLPPGEWMCHRCTVRRKKREQKKELGHVNGLVEKTGKRTTSPSSDTDLLDRSASKTELKAIAHARILERRASRPGTPTSNASTETPTSEQNDVDEDIIDVDEEPVAAEPDYVQPQLRRPFELLIAAAMERNPTQFQLPNELTCTTALPGSSKRRRKEETTGKNVKKTQHELDHNGLVPLPVKVCFTCNRSCRVAPLIQCDYCPLLFHMDCLEPPLTAMPLGRWMCPNHIEHVVLNQKNMTLSNRCQVFDRFQDTISQHVVKVDFLNRIHKKHPPNRRVLQSVKRRSLKVPDAIKSQYQFPPPLIAPAAIRDGELICNGIPEESQTHLLNSEHLATQAEQQEWLCSVVALQCSILKHLSAKQMPSHWDSEQTEKADIKPVIVTDSSITTSLQTADKAPTPSHYPLSCPSGISTQNSLSCSPPHQPPALEDISCSSCAEKSKKAPCGTANGPVNTEVKANGPHLYSSPTDSTDPRRLPGANTPLPGLSHRQGWPRPLTPPAAGGLQNHTVGIIVKTENATGPSSCPQRSLVPVPSLPPSIPSSCASIENTSTLQRKTVQSQIGPPLTDSRPLGSPPNATRVLTPPQAAGDGILATGANQRFCSPAPSSDGKVSPGTLSIGSALTVPSFPANSTAMVDLTNSLRAFMDVNGEIEINMLDEKLIKFLALQRIHQLFPSRVQASPGSVGTHPLTSGGHHTEVQRKEVQARAVFYPLLGLGGAVNMCYRTLYIGTGADMDVCLTNYGHCNYVSGKHACIFYDENTKHYELLNYSEHGTTVDNVLYSCDFSEKTPPTPPSSIVAKVQSVIRRRRHQKQDEEPSEEAAMMSSQAQGPPRRPCNCKASSSSLIGGSGAGWEGTALLHHGSYIKLGCLQFVFSITEFATKQPKGDASLLQDGVLAEKLSLKPHQGPVLRSNSVP</sequence>
<feature type="domain" description="Sushi" evidence="35">
    <location>
        <begin position="530"/>
        <end position="591"/>
    </location>
</feature>
<evidence type="ECO:0000256" key="29">
    <source>
        <dbReference type="PROSITE-ProRule" id="PRU00302"/>
    </source>
</evidence>
<dbReference type="Gene3D" id="2.60.120.290">
    <property type="entry name" value="Spermadhesin, CUB domain"/>
    <property type="match status" value="2"/>
</dbReference>
<name>A0AA41T5I5_SCICA</name>
<evidence type="ECO:0000256" key="12">
    <source>
        <dbReference type="ARBA" id="ARBA00022771"/>
    </source>
</evidence>
<evidence type="ECO:0000313" key="36">
    <source>
        <dbReference type="EMBL" id="MBZ3884507.1"/>
    </source>
</evidence>
<dbReference type="SUPFAM" id="SSF57535">
    <property type="entry name" value="Complement control module/SCR domain"/>
    <property type="match status" value="5"/>
</dbReference>
<keyword evidence="11" id="KW-0677">Repeat</keyword>
<feature type="domain" description="CUB" evidence="32">
    <location>
        <begin position="416"/>
        <end position="527"/>
    </location>
</feature>
<evidence type="ECO:0000313" key="37">
    <source>
        <dbReference type="Proteomes" id="UP001166674"/>
    </source>
</evidence>
<dbReference type="Gene3D" id="3.30.40.10">
    <property type="entry name" value="Zinc/RING finger domain, C3HC4 (zinc finger)"/>
    <property type="match status" value="2"/>
</dbReference>
<keyword evidence="17" id="KW-0472">Membrane</keyword>
<evidence type="ECO:0000256" key="24">
    <source>
        <dbReference type="ARBA" id="ARBA00065785"/>
    </source>
</evidence>
<feature type="region of interest" description="Disordered" evidence="30">
    <location>
        <begin position="1072"/>
        <end position="1101"/>
    </location>
</feature>
<evidence type="ECO:0000256" key="23">
    <source>
        <dbReference type="ARBA" id="ARBA00060982"/>
    </source>
</evidence>
<protein>
    <recommendedName>
        <fullName evidence="25">PHD finger protein 12</fullName>
    </recommendedName>
    <alternativeName>
        <fullName evidence="26">PHD factor 1</fullName>
    </alternativeName>
</protein>
<feature type="domain" description="Sushi" evidence="35">
    <location>
        <begin position="836"/>
        <end position="897"/>
    </location>
</feature>
<dbReference type="InterPro" id="IPR013083">
    <property type="entry name" value="Znf_RING/FYVE/PHD"/>
</dbReference>
<keyword evidence="37" id="KW-1185">Reference proteome</keyword>
<comment type="caution">
    <text evidence="36">The sequence shown here is derived from an EMBL/GenBank/DDBJ whole genome shotgun (WGS) entry which is preliminary data.</text>
</comment>
<feature type="disulfide bond" evidence="27">
    <location>
        <begin position="416"/>
        <end position="443"/>
    </location>
</feature>
<dbReference type="SMART" id="SM00042">
    <property type="entry name" value="CUB"/>
    <property type="match status" value="2"/>
</dbReference>
<evidence type="ECO:0000256" key="1">
    <source>
        <dbReference type="ARBA" id="ARBA00004123"/>
    </source>
</evidence>
<dbReference type="InterPro" id="IPR001965">
    <property type="entry name" value="Znf_PHD"/>
</dbReference>
<dbReference type="InterPro" id="IPR019787">
    <property type="entry name" value="Znf_PHD-finger"/>
</dbReference>
<dbReference type="SMART" id="SM00249">
    <property type="entry name" value="PHD"/>
    <property type="match status" value="2"/>
</dbReference>
<evidence type="ECO:0000259" key="35">
    <source>
        <dbReference type="PROSITE" id="PS50923"/>
    </source>
</evidence>
<dbReference type="SUPFAM" id="SSF49879">
    <property type="entry name" value="SMAD/FHA domain"/>
    <property type="match status" value="1"/>
</dbReference>
<evidence type="ECO:0000256" key="11">
    <source>
        <dbReference type="ARBA" id="ARBA00022737"/>
    </source>
</evidence>
<dbReference type="PROSITE" id="PS50006">
    <property type="entry name" value="FHA_DOMAIN"/>
    <property type="match status" value="1"/>
</dbReference>
<evidence type="ECO:0000256" key="13">
    <source>
        <dbReference type="ARBA" id="ARBA00022833"/>
    </source>
</evidence>
<dbReference type="InterPro" id="IPR035914">
    <property type="entry name" value="Sperma_CUB_dom_sf"/>
</dbReference>
<dbReference type="CDD" id="cd00033">
    <property type="entry name" value="CCP"/>
    <property type="match status" value="5"/>
</dbReference>
<feature type="compositionally biased region" description="Basic and acidic residues" evidence="30">
    <location>
        <begin position="994"/>
        <end position="1022"/>
    </location>
</feature>
<dbReference type="InterPro" id="IPR000253">
    <property type="entry name" value="FHA_dom"/>
</dbReference>
<evidence type="ECO:0000256" key="17">
    <source>
        <dbReference type="ARBA" id="ARBA00023136"/>
    </source>
</evidence>
<keyword evidence="4" id="KW-0678">Repressor</keyword>
<keyword evidence="18 29" id="KW-1015">Disulfide bond</keyword>
<feature type="signal peptide" evidence="31">
    <location>
        <begin position="1"/>
        <end position="19"/>
    </location>
</feature>
<dbReference type="Proteomes" id="UP001166674">
    <property type="component" value="Unassembled WGS sequence"/>
</dbReference>
<dbReference type="SUPFAM" id="SSF57903">
    <property type="entry name" value="FYVE/PHD zinc finger"/>
    <property type="match status" value="2"/>
</dbReference>
<evidence type="ECO:0000256" key="8">
    <source>
        <dbReference type="ARBA" id="ARBA00022692"/>
    </source>
</evidence>
<keyword evidence="6" id="KW-0597">Phosphoprotein</keyword>
<evidence type="ECO:0000256" key="18">
    <source>
        <dbReference type="ARBA" id="ARBA00023157"/>
    </source>
</evidence>
<dbReference type="InterPro" id="IPR038098">
    <property type="entry name" value="PHF12_MRG-bd_sf"/>
</dbReference>
<comment type="similarity">
    <text evidence="23">Belongs to the SEZ6 family.</text>
</comment>
<dbReference type="FunFam" id="3.30.40.10:FF:000154">
    <property type="entry name" value="PHD finger protein 12"/>
    <property type="match status" value="1"/>
</dbReference>
<gene>
    <name evidence="36" type="ORF">SUZIE_178285</name>
</gene>
<evidence type="ECO:0000256" key="5">
    <source>
        <dbReference type="ARBA" id="ARBA00022499"/>
    </source>
</evidence>
<keyword evidence="5" id="KW-1017">Isopeptide bond</keyword>
<feature type="compositionally biased region" description="Polar residues" evidence="30">
    <location>
        <begin position="172"/>
        <end position="185"/>
    </location>
</feature>
<keyword evidence="19" id="KW-0804">Transcription</keyword>
<dbReference type="CDD" id="cd15533">
    <property type="entry name" value="PHD1_PHF12"/>
    <property type="match status" value="1"/>
</dbReference>
<dbReference type="FunFam" id="2.10.70.10:FF:000009">
    <property type="entry name" value="Seizure related 6 homolog like"/>
    <property type="match status" value="1"/>
</dbReference>
<dbReference type="InterPro" id="IPR000436">
    <property type="entry name" value="Sushi_SCR_CCP_dom"/>
</dbReference>
<keyword evidence="9" id="KW-0479">Metal-binding</keyword>
<dbReference type="GO" id="GO:0021680">
    <property type="term" value="P:cerebellar Purkinje cell layer development"/>
    <property type="evidence" value="ECO:0007669"/>
    <property type="project" value="UniProtKB-ARBA"/>
</dbReference>
<feature type="compositionally biased region" description="Polar residues" evidence="30">
    <location>
        <begin position="1127"/>
        <end position="1142"/>
    </location>
</feature>
<dbReference type="PROSITE" id="PS01359">
    <property type="entry name" value="ZF_PHD_1"/>
    <property type="match status" value="1"/>
</dbReference>
<evidence type="ECO:0000256" key="28">
    <source>
        <dbReference type="PROSITE-ProRule" id="PRU00146"/>
    </source>
</evidence>
<dbReference type="GO" id="GO:0008270">
    <property type="term" value="F:zinc ion binding"/>
    <property type="evidence" value="ECO:0007669"/>
    <property type="project" value="UniProtKB-KW"/>
</dbReference>
<comment type="caution">
    <text evidence="29">Lacks conserved residue(s) required for the propagation of feature annotation.</text>
</comment>
<comment type="subunit">
    <text evidence="24">Component of SIN3 complexes. Interacts with SIN3A in a complex composed of HDAC1, SAP30 and SIN3A. Component of the SIN3B complex, which includes SIN3B, HDAC2 or HDAC1, PHF12 and MORF4L1; interacts directly with all subunits. Interacts with TLE5.</text>
</comment>
<dbReference type="InterPro" id="IPR000859">
    <property type="entry name" value="CUB_dom"/>
</dbReference>
<dbReference type="InterPro" id="IPR019786">
    <property type="entry name" value="Zinc_finger_PHD-type_CS"/>
</dbReference>
<dbReference type="InterPro" id="IPR035976">
    <property type="entry name" value="Sushi/SCR/CCP_sf"/>
</dbReference>
<dbReference type="FunFam" id="2.10.70.10:FF:000010">
    <property type="entry name" value="Seizure related 6 homolog like"/>
    <property type="match status" value="1"/>
</dbReference>
<evidence type="ECO:0000256" key="26">
    <source>
        <dbReference type="ARBA" id="ARBA00076589"/>
    </source>
</evidence>
<keyword evidence="13" id="KW-0862">Zinc</keyword>
<evidence type="ECO:0000256" key="30">
    <source>
        <dbReference type="SAM" id="MobiDB-lite"/>
    </source>
</evidence>
<dbReference type="CDD" id="cd15534">
    <property type="entry name" value="PHD2_PHF12_Rco1"/>
    <property type="match status" value="1"/>
</dbReference>
<dbReference type="Pfam" id="PF16737">
    <property type="entry name" value="PHF12_MRG_bd"/>
    <property type="match status" value="1"/>
</dbReference>
<feature type="domain" description="PHD-type" evidence="34">
    <location>
        <begin position="1018"/>
        <end position="1067"/>
    </location>
</feature>
<proteinExistence type="inferred from homology"/>
<feature type="region of interest" description="Disordered" evidence="30">
    <location>
        <begin position="1196"/>
        <end position="1219"/>
    </location>
</feature>
<comment type="function">
    <text evidence="22">May play a role in cell-cell recognition and in neuronal membrane signaling. Seems to be important for the achievement of the necessary balance between dendrite elongation and branching during the elaboration of a complex dendritic arbor. Involved in the development of appropriate excitatory synaptic connectivity.</text>
</comment>
<keyword evidence="7 29" id="KW-0768">Sushi</keyword>
<evidence type="ECO:0000256" key="3">
    <source>
        <dbReference type="ARBA" id="ARBA00022475"/>
    </source>
</evidence>
<evidence type="ECO:0000256" key="20">
    <source>
        <dbReference type="ARBA" id="ARBA00023180"/>
    </source>
</evidence>
<keyword evidence="3" id="KW-1003">Cell membrane</keyword>
<dbReference type="Pfam" id="PF00628">
    <property type="entry name" value="PHD"/>
    <property type="match status" value="2"/>
</dbReference>
<dbReference type="SUPFAM" id="SSF49854">
    <property type="entry name" value="Spermadhesin, CUB domain"/>
    <property type="match status" value="3"/>
</dbReference>
<dbReference type="GO" id="GO:0005886">
    <property type="term" value="C:plasma membrane"/>
    <property type="evidence" value="ECO:0007669"/>
    <property type="project" value="UniProtKB-SubCell"/>
</dbReference>
<feature type="domain" description="Sushi" evidence="35">
    <location>
        <begin position="769"/>
        <end position="832"/>
    </location>
</feature>
<feature type="region of interest" description="Disordered" evidence="30">
    <location>
        <begin position="1607"/>
        <end position="1626"/>
    </location>
</feature>
<keyword evidence="16" id="KW-0805">Transcription regulation</keyword>
<evidence type="ECO:0000256" key="22">
    <source>
        <dbReference type="ARBA" id="ARBA00053515"/>
    </source>
</evidence>
<evidence type="ECO:0000256" key="31">
    <source>
        <dbReference type="SAM" id="SignalP"/>
    </source>
</evidence>
<keyword evidence="12 28" id="KW-0863">Zinc-finger</keyword>
<accession>A0AA41T5I5</accession>
<dbReference type="CDD" id="cd22703">
    <property type="entry name" value="FHA_PHF12"/>
    <property type="match status" value="1"/>
</dbReference>
<feature type="chain" id="PRO_5041358650" description="PHD finger protein 12" evidence="31">
    <location>
        <begin position="20"/>
        <end position="1966"/>
    </location>
</feature>
<feature type="region of interest" description="Disordered" evidence="30">
    <location>
        <begin position="162"/>
        <end position="195"/>
    </location>
</feature>
<feature type="region of interest" description="Disordered" evidence="30">
    <location>
        <begin position="1117"/>
        <end position="1147"/>
    </location>
</feature>
<keyword evidence="10 31" id="KW-0732">Signal</keyword>
<dbReference type="SMART" id="SM00032">
    <property type="entry name" value="CCP"/>
    <property type="match status" value="5"/>
</dbReference>
<evidence type="ECO:0000256" key="27">
    <source>
        <dbReference type="PROSITE-ProRule" id="PRU00059"/>
    </source>
</evidence>
<evidence type="ECO:0000259" key="34">
    <source>
        <dbReference type="PROSITE" id="PS50016"/>
    </source>
</evidence>
<dbReference type="PANTHER" id="PTHR45656">
    <property type="entry name" value="PROTEIN CBR-CLEC-78"/>
    <property type="match status" value="1"/>
</dbReference>
<evidence type="ECO:0000256" key="4">
    <source>
        <dbReference type="ARBA" id="ARBA00022491"/>
    </source>
</evidence>
<keyword evidence="8" id="KW-0812">Transmembrane</keyword>
<evidence type="ECO:0000256" key="19">
    <source>
        <dbReference type="ARBA" id="ARBA00023163"/>
    </source>
</evidence>
<dbReference type="InterPro" id="IPR011011">
    <property type="entry name" value="Znf_FYVE_PHD"/>
</dbReference>
<dbReference type="Gene3D" id="6.10.20.60">
    <property type="entry name" value="PHD finger protein 12"/>
    <property type="match status" value="1"/>
</dbReference>
<dbReference type="FunFam" id="2.10.70.10:FF:000012">
    <property type="entry name" value="Seizure related 6 homolog like"/>
    <property type="match status" value="1"/>
</dbReference>
<dbReference type="FunFam" id="2.60.120.290:FF:000015">
    <property type="entry name" value="Seizure protein 6 homolog isoform 2"/>
    <property type="match status" value="1"/>
</dbReference>
<feature type="compositionally biased region" description="Low complexity" evidence="30">
    <location>
        <begin position="1870"/>
        <end position="1879"/>
    </location>
</feature>
<feature type="domain" description="PHD-type" evidence="34">
    <location>
        <begin position="1233"/>
        <end position="1283"/>
    </location>
</feature>
<dbReference type="GO" id="GO:0043025">
    <property type="term" value="C:neuronal cell body"/>
    <property type="evidence" value="ECO:0007669"/>
    <property type="project" value="UniProtKB-ARBA"/>
</dbReference>
<dbReference type="PROSITE" id="PS50016">
    <property type="entry name" value="ZF_PHD_2"/>
    <property type="match status" value="2"/>
</dbReference>
<comment type="subcellular location">
    <subcellularLocation>
        <location evidence="2">Cell membrane</location>
        <topology evidence="2">Single-pass type I membrane protein</topology>
    </subcellularLocation>
    <subcellularLocation>
        <location evidence="1">Nucleus</location>
    </subcellularLocation>
</comment>
<dbReference type="EMBL" id="JAATJV010393499">
    <property type="protein sequence ID" value="MBZ3884507.1"/>
    <property type="molecule type" value="Genomic_DNA"/>
</dbReference>
<evidence type="ECO:0000256" key="6">
    <source>
        <dbReference type="ARBA" id="ARBA00022553"/>
    </source>
</evidence>
<feature type="region of interest" description="Disordered" evidence="30">
    <location>
        <begin position="989"/>
        <end position="1022"/>
    </location>
</feature>
<dbReference type="InterPro" id="IPR031966">
    <property type="entry name" value="PHF12_MRG-bd"/>
</dbReference>